<keyword evidence="4 6" id="KW-1133">Transmembrane helix</keyword>
<dbReference type="InterPro" id="IPR043428">
    <property type="entry name" value="LivM-like"/>
</dbReference>
<protein>
    <submittedName>
        <fullName evidence="7">ABC transporter permease</fullName>
    </submittedName>
</protein>
<dbReference type="PANTHER" id="PTHR30482">
    <property type="entry name" value="HIGH-AFFINITY BRANCHED-CHAIN AMINO ACID TRANSPORT SYSTEM PERMEASE"/>
    <property type="match status" value="1"/>
</dbReference>
<dbReference type="KEGG" id="moc:BB934_20005"/>
<comment type="subcellular location">
    <subcellularLocation>
        <location evidence="1">Cell membrane</location>
        <topology evidence="1">Multi-pass membrane protein</topology>
    </subcellularLocation>
</comment>
<feature type="transmembrane region" description="Helical" evidence="6">
    <location>
        <begin position="74"/>
        <end position="93"/>
    </location>
</feature>
<feature type="transmembrane region" description="Helical" evidence="6">
    <location>
        <begin position="317"/>
        <end position="337"/>
    </location>
</feature>
<evidence type="ECO:0000256" key="5">
    <source>
        <dbReference type="ARBA" id="ARBA00023136"/>
    </source>
</evidence>
<evidence type="ECO:0000256" key="2">
    <source>
        <dbReference type="ARBA" id="ARBA00022475"/>
    </source>
</evidence>
<dbReference type="Pfam" id="PF02653">
    <property type="entry name" value="BPD_transp_2"/>
    <property type="match status" value="1"/>
</dbReference>
<dbReference type="GO" id="GO:0015658">
    <property type="term" value="F:branched-chain amino acid transmembrane transporter activity"/>
    <property type="evidence" value="ECO:0007669"/>
    <property type="project" value="InterPro"/>
</dbReference>
<dbReference type="OrthoDB" id="9804361at2"/>
<feature type="transmembrane region" description="Helical" evidence="6">
    <location>
        <begin position="127"/>
        <end position="150"/>
    </location>
</feature>
<proteinExistence type="predicted"/>
<evidence type="ECO:0000256" key="1">
    <source>
        <dbReference type="ARBA" id="ARBA00004651"/>
    </source>
</evidence>
<dbReference type="GO" id="GO:0005886">
    <property type="term" value="C:plasma membrane"/>
    <property type="evidence" value="ECO:0007669"/>
    <property type="project" value="UniProtKB-SubCell"/>
</dbReference>
<dbReference type="CDD" id="cd06581">
    <property type="entry name" value="TM_PBP1_LivM_like"/>
    <property type="match status" value="1"/>
</dbReference>
<dbReference type="PANTHER" id="PTHR30482:SF17">
    <property type="entry name" value="ABC TRANSPORTER ATP-BINDING PROTEIN"/>
    <property type="match status" value="1"/>
</dbReference>
<evidence type="ECO:0000313" key="7">
    <source>
        <dbReference type="EMBL" id="ANY80228.1"/>
    </source>
</evidence>
<feature type="transmembrane region" description="Helical" evidence="6">
    <location>
        <begin position="264"/>
        <end position="287"/>
    </location>
</feature>
<feature type="transmembrane region" description="Helical" evidence="6">
    <location>
        <begin position="99"/>
        <end position="120"/>
    </location>
</feature>
<dbReference type="EMBL" id="CP016616">
    <property type="protein sequence ID" value="ANY80228.1"/>
    <property type="molecule type" value="Genomic_DNA"/>
</dbReference>
<sequence>MTELAETPSAPMPSLTTRLEIVPIVLFAAFAAAPLLAVFSGAEGYVLSLLTRVMIFGIAAMALDLILGYGALVSFGHAAFLGIGGYAVGILASHGSEDLLVQIPVALAASAAFALVTGAISLRTKGVYFIMITLAFGQMLYFLATSLATYGGDDGMTLSSRSLVAGTDILKNDFALYWACLLCLFGAYVFSRSIVASRFGRVLRGTRENAIRMEAIGYQPLRFQLAAYVLSGMMAGLAGCLLANQAEFVSPSFMTWQRSGELIFMVVLGGLGSLHGAIIGAAAFLLLEEFLPEILHGLSFFLAEGTRAHLAENWKMVFGPLLILIVLFVRGGIMGLLRRPHHG</sequence>
<feature type="transmembrane region" description="Helical" evidence="6">
    <location>
        <begin position="21"/>
        <end position="39"/>
    </location>
</feature>
<feature type="transmembrane region" description="Helical" evidence="6">
    <location>
        <begin position="45"/>
        <end position="67"/>
    </location>
</feature>
<accession>A0A1B2EJR4</accession>
<evidence type="ECO:0000256" key="4">
    <source>
        <dbReference type="ARBA" id="ARBA00022989"/>
    </source>
</evidence>
<keyword evidence="5 6" id="KW-0472">Membrane</keyword>
<keyword evidence="3 6" id="KW-0812">Transmembrane</keyword>
<organism evidence="7">
    <name type="scientific">Microvirga ossetica</name>
    <dbReference type="NCBI Taxonomy" id="1882682"/>
    <lineage>
        <taxon>Bacteria</taxon>
        <taxon>Pseudomonadati</taxon>
        <taxon>Pseudomonadota</taxon>
        <taxon>Alphaproteobacteria</taxon>
        <taxon>Hyphomicrobiales</taxon>
        <taxon>Methylobacteriaceae</taxon>
        <taxon>Microvirga</taxon>
    </lineage>
</organism>
<reference evidence="7" key="1">
    <citation type="submission" date="2016-07" db="EMBL/GenBank/DDBJ databases">
        <title>Microvirga ossetica sp. nov. a new species of rhizobia isolated from root nodules of the legume species Vicia alpestris Steven originated from North Ossetia region in the Caucasus.</title>
        <authorList>
            <person name="Safronova V.I."/>
            <person name="Kuznetsova I.G."/>
            <person name="Sazanova A.L."/>
            <person name="Belimov A."/>
            <person name="Andronov E."/>
            <person name="Osledkin Y.S."/>
            <person name="Onishchuk O.P."/>
            <person name="Kurchak O.N."/>
            <person name="Shaposhnikov A.I."/>
            <person name="Willems A."/>
            <person name="Tikhonovich I.A."/>
        </authorList>
    </citation>
    <scope>NUCLEOTIDE SEQUENCE [LARGE SCALE GENOMIC DNA]</scope>
    <source>
        <strain evidence="7">V5/3M</strain>
    </source>
</reference>
<evidence type="ECO:0000256" key="3">
    <source>
        <dbReference type="ARBA" id="ARBA00022692"/>
    </source>
</evidence>
<keyword evidence="2" id="KW-1003">Cell membrane</keyword>
<feature type="transmembrane region" description="Helical" evidence="6">
    <location>
        <begin position="175"/>
        <end position="195"/>
    </location>
</feature>
<dbReference type="AlphaFoldDB" id="A0A1B2EJR4"/>
<name>A0A1B2EJR4_9HYPH</name>
<evidence type="ECO:0000256" key="6">
    <source>
        <dbReference type="SAM" id="Phobius"/>
    </source>
</evidence>
<dbReference type="RefSeq" id="WP_099511234.1">
    <property type="nucleotide sequence ID" value="NZ_CP016616.1"/>
</dbReference>
<dbReference type="InterPro" id="IPR001851">
    <property type="entry name" value="ABC_transp_permease"/>
</dbReference>
<gene>
    <name evidence="7" type="ORF">BB934_20005</name>
</gene>